<protein>
    <submittedName>
        <fullName evidence="6">Ergothioneine biosynthesis protein EgtB</fullName>
    </submittedName>
</protein>
<dbReference type="Proteomes" id="UP000715965">
    <property type="component" value="Unassembled WGS sequence"/>
</dbReference>
<evidence type="ECO:0000259" key="4">
    <source>
        <dbReference type="Pfam" id="PF03781"/>
    </source>
</evidence>
<dbReference type="InterPro" id="IPR024775">
    <property type="entry name" value="DinB-like"/>
</dbReference>
<feature type="domain" description="Sulfatase-modifying factor enzyme-like" evidence="4">
    <location>
        <begin position="204"/>
        <end position="320"/>
    </location>
</feature>
<dbReference type="Gene3D" id="3.90.1580.10">
    <property type="entry name" value="paralog of FGE (formylglycine-generating enzyme)"/>
    <property type="match status" value="2"/>
</dbReference>
<dbReference type="NCBIfam" id="TIGR04373">
    <property type="entry name" value="egtB_X_signatur"/>
    <property type="match status" value="1"/>
</dbReference>
<dbReference type="RefSeq" id="WP_193779842.1">
    <property type="nucleotide sequence ID" value="NZ_JADDOJ010000019.1"/>
</dbReference>
<dbReference type="InterPro" id="IPR042095">
    <property type="entry name" value="SUMF_sf"/>
</dbReference>
<feature type="domain" description="DinB-like" evidence="5">
    <location>
        <begin position="54"/>
        <end position="167"/>
    </location>
</feature>
<keyword evidence="1" id="KW-0560">Oxidoreductase</keyword>
<comment type="pathway">
    <text evidence="3">Amino-acid biosynthesis; ergothioneine biosynthesis.</text>
</comment>
<sequence>MQEPSPGYSPATRLRAGTRDDVLAALRSVRARTLALADAWQAALGPALAVPLRDELNPPLWEWGHVAWFQEWWTGRSRQRGLGIACDPVHARGASLLPGADELYDSSEVPHDARWQLPLPGPGATRAYLDATLAQALDLLAALPPDAGDDALYFFRLAALHEAMHAEAAVYMAATLDLDLDLGPAATVQGPGQADAQRLPPAGAEIEVPAQAFALGWQGPGFAFDNELGAHTVALQAFRIDAAPVSWAAYAGFLADGGPLDRRWWDEDGWAWLQRAGPRQVPPGADPAAPALRLSAWEAEAWCRWAGRRLPTEAEWECAALTATGFRWGGAWEWTASPFQPYPGFQPHPYRDYSQPWFGSRRVLRGAGPATPPEIAHPRYRNFFEPRRNDVFAGFRSCAVAAGGNRL</sequence>
<keyword evidence="7" id="KW-1185">Reference proteome</keyword>
<evidence type="ECO:0000313" key="7">
    <source>
        <dbReference type="Proteomes" id="UP000715965"/>
    </source>
</evidence>
<dbReference type="InterPro" id="IPR016187">
    <property type="entry name" value="CTDL_fold"/>
</dbReference>
<dbReference type="Pfam" id="PF12867">
    <property type="entry name" value="DinB_2"/>
    <property type="match status" value="1"/>
</dbReference>
<comment type="caution">
    <text evidence="6">The sequence shown here is derived from an EMBL/GenBank/DDBJ whole genome shotgun (WGS) entry which is preliminary data.</text>
</comment>
<evidence type="ECO:0000259" key="5">
    <source>
        <dbReference type="Pfam" id="PF12867"/>
    </source>
</evidence>
<reference evidence="6 7" key="1">
    <citation type="submission" date="2020-10" db="EMBL/GenBank/DDBJ databases">
        <title>Draft genome of Ramlibacter aquaticus LMG 30558.</title>
        <authorList>
            <person name="Props R."/>
        </authorList>
    </citation>
    <scope>NUCLEOTIDE SEQUENCE [LARGE SCALE GENOMIC DNA]</scope>
    <source>
        <strain evidence="6 7">LMG 30558</strain>
    </source>
</reference>
<evidence type="ECO:0000313" key="6">
    <source>
        <dbReference type="EMBL" id="MBE7940299.1"/>
    </source>
</evidence>
<dbReference type="InterPro" id="IPR005532">
    <property type="entry name" value="SUMF_dom"/>
</dbReference>
<evidence type="ECO:0000256" key="2">
    <source>
        <dbReference type="ARBA" id="ARBA00023004"/>
    </source>
</evidence>
<dbReference type="Pfam" id="PF03781">
    <property type="entry name" value="FGE-sulfatase"/>
    <property type="match status" value="2"/>
</dbReference>
<dbReference type="SUPFAM" id="SSF56436">
    <property type="entry name" value="C-type lectin-like"/>
    <property type="match status" value="1"/>
</dbReference>
<accession>A0ABR9SD72</accession>
<proteinExistence type="predicted"/>
<gene>
    <name evidence="6" type="primary">egtB</name>
    <name evidence="6" type="ORF">IM725_06920</name>
</gene>
<dbReference type="PANTHER" id="PTHR23150">
    <property type="entry name" value="SULFATASE MODIFYING FACTOR 1, 2"/>
    <property type="match status" value="1"/>
</dbReference>
<evidence type="ECO:0000256" key="1">
    <source>
        <dbReference type="ARBA" id="ARBA00023002"/>
    </source>
</evidence>
<feature type="domain" description="Sulfatase-modifying factor enzyme-like" evidence="4">
    <location>
        <begin position="329"/>
        <end position="396"/>
    </location>
</feature>
<name>A0ABR9SD72_9BURK</name>
<dbReference type="NCBIfam" id="NF041186">
    <property type="entry name" value="SenA"/>
    <property type="match status" value="1"/>
</dbReference>
<evidence type="ECO:0000256" key="3">
    <source>
        <dbReference type="ARBA" id="ARBA00037882"/>
    </source>
</evidence>
<keyword evidence="2" id="KW-0408">Iron</keyword>
<dbReference type="InterPro" id="IPR030809">
    <property type="entry name" value="EgtB_signatur"/>
</dbReference>
<organism evidence="6 7">
    <name type="scientific">Ramlibacter aquaticus</name>
    <dbReference type="NCBI Taxonomy" id="2780094"/>
    <lineage>
        <taxon>Bacteria</taxon>
        <taxon>Pseudomonadati</taxon>
        <taxon>Pseudomonadota</taxon>
        <taxon>Betaproteobacteria</taxon>
        <taxon>Burkholderiales</taxon>
        <taxon>Comamonadaceae</taxon>
        <taxon>Ramlibacter</taxon>
    </lineage>
</organism>
<dbReference type="InterPro" id="IPR051043">
    <property type="entry name" value="Sulfatase_Mod_Factor_Kinase"/>
</dbReference>
<dbReference type="EMBL" id="JADDOJ010000019">
    <property type="protein sequence ID" value="MBE7940299.1"/>
    <property type="molecule type" value="Genomic_DNA"/>
</dbReference>